<dbReference type="EMBL" id="MN738865">
    <property type="protein sequence ID" value="QHT28875.1"/>
    <property type="molecule type" value="Genomic_DNA"/>
</dbReference>
<organism evidence="3">
    <name type="scientific">viral metagenome</name>
    <dbReference type="NCBI Taxonomy" id="1070528"/>
    <lineage>
        <taxon>unclassified sequences</taxon>
        <taxon>metagenomes</taxon>
        <taxon>organismal metagenomes</taxon>
    </lineage>
</organism>
<proteinExistence type="predicted"/>
<keyword evidence="2" id="KW-0812">Transmembrane</keyword>
<evidence type="ECO:0000313" key="3">
    <source>
        <dbReference type="EMBL" id="QHT28875.1"/>
    </source>
</evidence>
<dbReference type="Pfam" id="PF04488">
    <property type="entry name" value="Gly_transf_sug"/>
    <property type="match status" value="1"/>
</dbReference>
<keyword evidence="2" id="KW-1133">Transmembrane helix</keyword>
<evidence type="ECO:0000256" key="1">
    <source>
        <dbReference type="ARBA" id="ARBA00022679"/>
    </source>
</evidence>
<dbReference type="InterPro" id="IPR007577">
    <property type="entry name" value="GlycoTrfase_DXD_sugar-bd_CS"/>
</dbReference>
<protein>
    <recommendedName>
        <fullName evidence="4">Glycosyltransferase</fullName>
    </recommendedName>
</protein>
<evidence type="ECO:0000256" key="2">
    <source>
        <dbReference type="SAM" id="Phobius"/>
    </source>
</evidence>
<feature type="transmembrane region" description="Helical" evidence="2">
    <location>
        <begin position="6"/>
        <end position="21"/>
    </location>
</feature>
<keyword evidence="1" id="KW-0808">Transferase</keyword>
<dbReference type="Gene3D" id="3.90.550.20">
    <property type="match status" value="1"/>
</dbReference>
<dbReference type="InterPro" id="IPR051706">
    <property type="entry name" value="Glycosyltransferase_domain"/>
</dbReference>
<dbReference type="InterPro" id="IPR029044">
    <property type="entry name" value="Nucleotide-diphossugar_trans"/>
</dbReference>
<name>A0A6C0ENF1_9ZZZZ</name>
<reference evidence="3" key="1">
    <citation type="journal article" date="2020" name="Nature">
        <title>Giant virus diversity and host interactions through global metagenomics.</title>
        <authorList>
            <person name="Schulz F."/>
            <person name="Roux S."/>
            <person name="Paez-Espino D."/>
            <person name="Jungbluth S."/>
            <person name="Walsh D.A."/>
            <person name="Denef V.J."/>
            <person name="McMahon K.D."/>
            <person name="Konstantinidis K.T."/>
            <person name="Eloe-Fadrosh E.A."/>
            <person name="Kyrpides N.C."/>
            <person name="Woyke T."/>
        </authorList>
    </citation>
    <scope>NUCLEOTIDE SEQUENCE</scope>
    <source>
        <strain evidence="3">GVMAG-M-3300001351-8</strain>
    </source>
</reference>
<dbReference type="PANTHER" id="PTHR32385">
    <property type="entry name" value="MANNOSYL PHOSPHORYLINOSITOL CERAMIDE SYNTHASE"/>
    <property type="match status" value="1"/>
</dbReference>
<evidence type="ECO:0008006" key="4">
    <source>
        <dbReference type="Google" id="ProtNLM"/>
    </source>
</evidence>
<dbReference type="AlphaFoldDB" id="A0A6C0ENF1"/>
<dbReference type="SUPFAM" id="SSF53448">
    <property type="entry name" value="Nucleotide-diphospho-sugar transferases"/>
    <property type="match status" value="1"/>
</dbReference>
<dbReference type="GO" id="GO:0016020">
    <property type="term" value="C:membrane"/>
    <property type="evidence" value="ECO:0007669"/>
    <property type="project" value="GOC"/>
</dbReference>
<accession>A0A6C0ENF1</accession>
<dbReference type="GO" id="GO:0051999">
    <property type="term" value="P:mannosyl-inositol phosphorylceramide biosynthetic process"/>
    <property type="evidence" value="ECO:0007669"/>
    <property type="project" value="TreeGrafter"/>
</dbReference>
<dbReference type="GO" id="GO:0000030">
    <property type="term" value="F:mannosyltransferase activity"/>
    <property type="evidence" value="ECO:0007669"/>
    <property type="project" value="TreeGrafter"/>
</dbReference>
<dbReference type="PANTHER" id="PTHR32385:SF15">
    <property type="entry name" value="INOSITOL PHOSPHOCERAMIDE MANNOSYLTRANSFERASE 1"/>
    <property type="match status" value="1"/>
</dbReference>
<sequence>MIIKIILFLNVIVITFLYRYLNKYFKKKYTKDENIICKYNLHIKQALHKNVILKSPNIIPLNIYQTYETLNLPGVMKEAHTILKSQNPEFMVHLYDDTMRREFIKTNFNTDVLKAYDTLIPGAFRADLWRYCIIYIKGGIYLDIKFIIDSNTNLKLIDFVDKEYFVRDFPGPNREFMYNALMISKPKNKIYLKCIDQIIENTQNKYTKECLNITGPGVLATSIYNNIDICQNIDLKSLKLQGRRNIDTHIVYNNKKFLIKHKGRAYYKEIKKSNSNYSTLYKNKQVYN</sequence>
<keyword evidence="2" id="KW-0472">Membrane</keyword>